<dbReference type="Pfam" id="PF00271">
    <property type="entry name" value="Helicase_C"/>
    <property type="match status" value="1"/>
</dbReference>
<dbReference type="NCBIfam" id="TIGR00614">
    <property type="entry name" value="recQ_fam"/>
    <property type="match status" value="1"/>
</dbReference>
<dbReference type="Pfam" id="PF13538">
    <property type="entry name" value="UvrD_C_2"/>
    <property type="match status" value="1"/>
</dbReference>
<dbReference type="CDD" id="cd17932">
    <property type="entry name" value="DEXQc_UvrD"/>
    <property type="match status" value="1"/>
</dbReference>
<keyword evidence="5 10" id="KW-0067">ATP-binding</keyword>
<dbReference type="GO" id="GO:0006281">
    <property type="term" value="P:DNA repair"/>
    <property type="evidence" value="ECO:0007669"/>
    <property type="project" value="TreeGrafter"/>
</dbReference>
<dbReference type="InterPro" id="IPR002464">
    <property type="entry name" value="DNA/RNA_helicase_DEAH_CS"/>
</dbReference>
<dbReference type="Pfam" id="PF00580">
    <property type="entry name" value="UvrD-helicase"/>
    <property type="match status" value="2"/>
</dbReference>
<gene>
    <name evidence="14" type="ORF">W5A_11504</name>
</gene>
<dbReference type="STRING" id="946077.W5A_11504"/>
<evidence type="ECO:0000259" key="13">
    <source>
        <dbReference type="PROSITE" id="PS51198"/>
    </source>
</evidence>
<dbReference type="GO" id="GO:0005524">
    <property type="term" value="F:ATP binding"/>
    <property type="evidence" value="ECO:0007669"/>
    <property type="project" value="UniProtKB-UniRule"/>
</dbReference>
<dbReference type="PROSITE" id="PS51194">
    <property type="entry name" value="HELICASE_CTER"/>
    <property type="match status" value="1"/>
</dbReference>
<evidence type="ECO:0000256" key="6">
    <source>
        <dbReference type="ARBA" id="ARBA00023125"/>
    </source>
</evidence>
<dbReference type="Pfam" id="PF00270">
    <property type="entry name" value="DEAD"/>
    <property type="match status" value="1"/>
</dbReference>
<keyword evidence="6" id="KW-0238">DNA-binding</keyword>
<protein>
    <recommendedName>
        <fullName evidence="9">DNA 3'-5' helicase</fullName>
        <ecNumber evidence="9">5.6.2.4</ecNumber>
    </recommendedName>
</protein>
<dbReference type="CDD" id="cd17920">
    <property type="entry name" value="DEXHc_RecQ"/>
    <property type="match status" value="1"/>
</dbReference>
<dbReference type="Gene3D" id="3.30.420.10">
    <property type="entry name" value="Ribonuclease H-like superfamily/Ribonuclease H"/>
    <property type="match status" value="1"/>
</dbReference>
<evidence type="ECO:0000256" key="7">
    <source>
        <dbReference type="ARBA" id="ARBA00023235"/>
    </source>
</evidence>
<evidence type="ECO:0000256" key="4">
    <source>
        <dbReference type="ARBA" id="ARBA00022806"/>
    </source>
</evidence>
<dbReference type="PANTHER" id="PTHR13710">
    <property type="entry name" value="DNA HELICASE RECQ FAMILY MEMBER"/>
    <property type="match status" value="1"/>
</dbReference>
<keyword evidence="3 10" id="KW-0378">Hydrolase</keyword>
<evidence type="ECO:0000313" key="14">
    <source>
        <dbReference type="EMBL" id="EID72752.1"/>
    </source>
</evidence>
<feature type="domain" description="UvrD-like helicase ATP-binding" evidence="13">
    <location>
        <begin position="1034"/>
        <end position="1530"/>
    </location>
</feature>
<keyword evidence="15" id="KW-1185">Reference proteome</keyword>
<dbReference type="eggNOG" id="COG0514">
    <property type="taxonomic scope" value="Bacteria"/>
</dbReference>
<dbReference type="PROSITE" id="PS51192">
    <property type="entry name" value="HELICASE_ATP_BIND_1"/>
    <property type="match status" value="1"/>
</dbReference>
<evidence type="ECO:0000256" key="5">
    <source>
        <dbReference type="ARBA" id="ARBA00022840"/>
    </source>
</evidence>
<evidence type="ECO:0000256" key="3">
    <source>
        <dbReference type="ARBA" id="ARBA00022801"/>
    </source>
</evidence>
<dbReference type="GO" id="GO:0016787">
    <property type="term" value="F:hydrolase activity"/>
    <property type="evidence" value="ECO:0007669"/>
    <property type="project" value="UniProtKB-UniRule"/>
</dbReference>
<evidence type="ECO:0000313" key="15">
    <source>
        <dbReference type="Proteomes" id="UP000005938"/>
    </source>
</evidence>
<reference evidence="14 15" key="1">
    <citation type="journal article" date="2012" name="J. Bacteriol.">
        <title>Genome Sequence of the Halotolerant Bacterium Imtechella halotolerans K1T.</title>
        <authorList>
            <person name="Kumar S."/>
            <person name="Vikram S."/>
            <person name="Subramanian S."/>
            <person name="Raghava G.P."/>
            <person name="Pinnaka A.K."/>
        </authorList>
    </citation>
    <scope>NUCLEOTIDE SEQUENCE [LARGE SCALE GENOMIC DNA]</scope>
    <source>
        <strain evidence="14 15">K1</strain>
    </source>
</reference>
<dbReference type="SUPFAM" id="SSF52540">
    <property type="entry name" value="P-loop containing nucleoside triphosphate hydrolases"/>
    <property type="match status" value="2"/>
</dbReference>
<dbReference type="InterPro" id="IPR027785">
    <property type="entry name" value="UvrD-like_helicase_C"/>
</dbReference>
<dbReference type="GO" id="GO:0030894">
    <property type="term" value="C:replisome"/>
    <property type="evidence" value="ECO:0007669"/>
    <property type="project" value="TreeGrafter"/>
</dbReference>
<dbReference type="InterPro" id="IPR001650">
    <property type="entry name" value="Helicase_C-like"/>
</dbReference>
<dbReference type="OrthoDB" id="9763310at2"/>
<dbReference type="PROSITE" id="PS51198">
    <property type="entry name" value="UVRD_HELICASE_ATP_BIND"/>
    <property type="match status" value="1"/>
</dbReference>
<evidence type="ECO:0000256" key="1">
    <source>
        <dbReference type="ARBA" id="ARBA00005446"/>
    </source>
</evidence>
<keyword evidence="7" id="KW-0413">Isomerase</keyword>
<feature type="domain" description="Helicase ATP-binding" evidence="11">
    <location>
        <begin position="273"/>
        <end position="453"/>
    </location>
</feature>
<evidence type="ECO:0000256" key="10">
    <source>
        <dbReference type="PROSITE-ProRule" id="PRU00560"/>
    </source>
</evidence>
<comment type="caution">
    <text evidence="14">The sequence shown here is derived from an EMBL/GenBank/DDBJ whole genome shotgun (WGS) entry which is preliminary data.</text>
</comment>
<dbReference type="PANTHER" id="PTHR13710:SF105">
    <property type="entry name" value="ATP-DEPENDENT DNA HELICASE Q1"/>
    <property type="match status" value="1"/>
</dbReference>
<feature type="binding site" evidence="10">
    <location>
        <begin position="1055"/>
        <end position="1062"/>
    </location>
    <ligand>
        <name>ATP</name>
        <dbReference type="ChEBI" id="CHEBI:30616"/>
    </ligand>
</feature>
<dbReference type="InterPro" id="IPR014001">
    <property type="entry name" value="Helicase_ATP-bd"/>
</dbReference>
<dbReference type="InterPro" id="IPR027417">
    <property type="entry name" value="P-loop_NTPase"/>
</dbReference>
<dbReference type="GO" id="GO:0003677">
    <property type="term" value="F:DNA binding"/>
    <property type="evidence" value="ECO:0007669"/>
    <property type="project" value="UniProtKB-KW"/>
</dbReference>
<name>I0W8N6_9FLAO</name>
<comment type="similarity">
    <text evidence="1">Belongs to the helicase family. RecQ subfamily.</text>
</comment>
<evidence type="ECO:0000256" key="9">
    <source>
        <dbReference type="ARBA" id="ARBA00034808"/>
    </source>
</evidence>
<dbReference type="GO" id="GO:0009378">
    <property type="term" value="F:four-way junction helicase activity"/>
    <property type="evidence" value="ECO:0007669"/>
    <property type="project" value="TreeGrafter"/>
</dbReference>
<dbReference type="InterPro" id="IPR011545">
    <property type="entry name" value="DEAD/DEAH_box_helicase_dom"/>
</dbReference>
<dbReference type="EMBL" id="AJJU01000034">
    <property type="protein sequence ID" value="EID72752.1"/>
    <property type="molecule type" value="Genomic_DNA"/>
</dbReference>
<dbReference type="PROSITE" id="PS00690">
    <property type="entry name" value="DEAH_ATP_HELICASE"/>
    <property type="match status" value="1"/>
</dbReference>
<dbReference type="RefSeq" id="WP_008240781.1">
    <property type="nucleotide sequence ID" value="NZ_AJJU01000034.1"/>
</dbReference>
<organism evidence="14 15">
    <name type="scientific">Imtechella halotolerans K1</name>
    <dbReference type="NCBI Taxonomy" id="946077"/>
    <lineage>
        <taxon>Bacteria</taxon>
        <taxon>Pseudomonadati</taxon>
        <taxon>Bacteroidota</taxon>
        <taxon>Flavobacteriia</taxon>
        <taxon>Flavobacteriales</taxon>
        <taxon>Flavobacteriaceae</taxon>
        <taxon>Imtechella</taxon>
    </lineage>
</organism>
<dbReference type="InterPro" id="IPR012337">
    <property type="entry name" value="RNaseH-like_sf"/>
</dbReference>
<dbReference type="GO" id="GO:0005737">
    <property type="term" value="C:cytoplasm"/>
    <property type="evidence" value="ECO:0007669"/>
    <property type="project" value="TreeGrafter"/>
</dbReference>
<accession>I0W8N6</accession>
<dbReference type="InterPro" id="IPR036397">
    <property type="entry name" value="RNaseH_sf"/>
</dbReference>
<keyword evidence="4 10" id="KW-0347">Helicase</keyword>
<dbReference type="SMART" id="SM00490">
    <property type="entry name" value="HELICc"/>
    <property type="match status" value="1"/>
</dbReference>
<feature type="domain" description="Helicase C-terminal" evidence="12">
    <location>
        <begin position="483"/>
        <end position="627"/>
    </location>
</feature>
<evidence type="ECO:0000256" key="2">
    <source>
        <dbReference type="ARBA" id="ARBA00022741"/>
    </source>
</evidence>
<evidence type="ECO:0000256" key="8">
    <source>
        <dbReference type="ARBA" id="ARBA00034617"/>
    </source>
</evidence>
<dbReference type="SUPFAM" id="SSF53098">
    <property type="entry name" value="Ribonuclease H-like"/>
    <property type="match status" value="1"/>
</dbReference>
<dbReference type="InterPro" id="IPR014016">
    <property type="entry name" value="UvrD-like_ATP-bd"/>
</dbReference>
<dbReference type="eggNOG" id="COG0210">
    <property type="taxonomic scope" value="Bacteria"/>
</dbReference>
<evidence type="ECO:0000259" key="11">
    <source>
        <dbReference type="PROSITE" id="PS51192"/>
    </source>
</evidence>
<comment type="catalytic activity">
    <reaction evidence="8">
        <text>Couples ATP hydrolysis with the unwinding of duplex DNA by translocating in the 3'-5' direction.</text>
        <dbReference type="EC" id="5.6.2.4"/>
    </reaction>
</comment>
<evidence type="ECO:0000259" key="12">
    <source>
        <dbReference type="PROSITE" id="PS51194"/>
    </source>
</evidence>
<keyword evidence="2 10" id="KW-0547">Nucleotide-binding</keyword>
<dbReference type="InterPro" id="IPR004589">
    <property type="entry name" value="DNA_helicase_ATP-dep_RecQ"/>
</dbReference>
<dbReference type="EC" id="5.6.2.4" evidence="9"/>
<dbReference type="Proteomes" id="UP000005938">
    <property type="component" value="Unassembled WGS sequence"/>
</dbReference>
<dbReference type="GO" id="GO:0006310">
    <property type="term" value="P:DNA recombination"/>
    <property type="evidence" value="ECO:0007669"/>
    <property type="project" value="InterPro"/>
</dbReference>
<dbReference type="SMART" id="SM00487">
    <property type="entry name" value="DEXDc"/>
    <property type="match status" value="1"/>
</dbReference>
<proteinExistence type="inferred from homology"/>
<sequence>MHNILFLDIEVNPKTNKIDYGATFQGQELHERNGVKLAQWISEAKYICGHNIIKHDIPILKDKFGDALFEGKKVLDTLLWSPILFVKRPNHKLIKGYRIVNESEVNNPLSDCKLTENYLVKELNRFNELSAEEQSVYYSLLRDNPSFNTLFELAQFDESKFLDVHVGKLIGELICSTVNLDYYVKQFPIGLAYVFTLLKLGDNDAVLPPWVKYEYPESEKILNEIRFESCNRIECQYCSNKLNPRKALFEYFSYSNFRKFEDGRTISLQEEAVMASLQKKSFVAVFPTGGGKSLTFQLPALMRGASTKHLTIVISPLISLMKDQVDNLRDRFGITKAVAINGLLSPLERQEAFEMVSDGRVDLLYLSPESLRSPSIFNLILTRTIGRIVIDEAHCFSSWGQDFRVDYLFIADFIKKVEKEKNTPRIPVSCFTATAKRQVIKDIKFYFEDRLGLELDEFITNKGRTNLSYEVVNVEDPTRKMSYLLGILKDCEKPTIIYASRTKRVEEVCSLVKEAGFNATYFHGKLDKETKKTNMDAFMTEQYEIIVATSAFGMGVDKDNVKTVIHYNISDSLENYVQEAGRAGRDERINGKCYILYSEEDLNRHFSLLQQSKLNHKEIKDIWRAIKGQAKFRDKISQSALEIAKNSGWDAEMLDLETKVKTAISALEDQGFLVRSLNTPRVFADSLLVKSFGTGQEILLNSQKISDQDKKDCAVVLKRIITDGETRVDYLSDITTLNSKRIQDVIRMLRDHSILGDAKDLTAFLNLVQSKNGSRKILESFIKVERGILNNISSKKLVIPLRELNQRLIDCGVVESGVEYIRTLLSYWDKRRFVKKGRKDREKDIYEIEFLKYEELLEDFKWRHNLTLSTFQFLENLAIRSKEHQDKKDEVPVSFSLLELKNSNQLMGSLIEENTKKYETCLLYLNDIKAISLEGGFMITYNKFNILDVDKNRRVFTAENYSKLKEFYLHRTESIHIVGEYAKKCVQNYESALTYVNDYFTLDYDEFLARYFPRKKREIQRSITPKRFMEIIGDLDTEQTNVIEDNKSDNILVYAGPGSGKTKVLVHKIASLLLIEDIKPEQFMMLTFSKAASLEFKYRVRDLVPEYSGLIKITTFHGFCFQLLGQLGDLIKSQNIIQDCIKAIKDGEIDISSIENKSILMFDEFQDINQEEWELIELIIEKADNPRVIAVGDDDQNIYEFRGSSNAFMSKFRSKYGATLYTLPKNYRSYSEIVEFNNYVLKYLTNRLKTQRLIAGQNKGEGSVHIIKYNGRNLEKPLVEYVKSNLLSGTKAVLARTNIQALQVSSMLKSVGYKVKLMAGFDGFRISDLYEIRCFDQKLRSEVGESGIILEASWELVFEWFRNNFRQSIHFDTCLALIKKFDLSYPDKKLLMEWRDFCREINMEDAIKPDSESIVVSTMHKSKGKEYDHVLMLLENYDYSTDESRRLLYVASTRAKKTLHIHTNSSFYDQFESKKIMKSIYSGELSEPMEYEIILSHKDINLSNFKYHKSQSILKTIKTGDNLEKSNRYSNGNEVLGLGVKSNECLFLFSRRFISEHFEPMQKKGYDIKEANAEYILYWYDKNDDKEYQIVLPKLKMDKVK</sequence>
<dbReference type="Gene3D" id="3.40.50.300">
    <property type="entry name" value="P-loop containing nucleotide triphosphate hydrolases"/>
    <property type="match status" value="5"/>
</dbReference>
<dbReference type="GO" id="GO:0043590">
    <property type="term" value="C:bacterial nucleoid"/>
    <property type="evidence" value="ECO:0007669"/>
    <property type="project" value="TreeGrafter"/>
</dbReference>
<dbReference type="PATRIC" id="fig|946077.3.peg.2319"/>
<dbReference type="GO" id="GO:0043138">
    <property type="term" value="F:3'-5' DNA helicase activity"/>
    <property type="evidence" value="ECO:0007669"/>
    <property type="project" value="UniProtKB-EC"/>
</dbReference>